<dbReference type="Gene3D" id="2.40.50.100">
    <property type="match status" value="1"/>
</dbReference>
<sequence>MKTIHVLYAASFGLAVISCGQNKVESKPATQGIPVSVLTLNPGEGNMPITASATLTTDDNVALSFTTSGIVSSILVKEGDAVIKGQLLATLNATDVKAKEQQALLAKEMALRNLKRTANLYLDNVASLEQYQNDKTALEMANQRWMTASFDLENTRIRAVRNGYILQKLTEAGSQSAAGSPILTMFGGQRSGQWIAKTQVNDRDWIRVKVGYKAEVSIGSTSDKIQGEVIRKSQASSPGSGSYLVEVLLKGQDNGEIAQGMFAKVSITAVAKEAADSPLIRIPYQALLDADGSTGFVFIPGSDHKAKKVRVVIDGIRNDEVVISKGLEGVQQIILAGSAYLKEGSYYTITKSSTSLN</sequence>
<name>A0A227P7P5_9FLAO</name>
<gene>
    <name evidence="2" type="ORF">B0A64_13560</name>
</gene>
<evidence type="ECO:0000313" key="2">
    <source>
        <dbReference type="EMBL" id="OXG05055.1"/>
    </source>
</evidence>
<accession>A0A227P7P5</accession>
<dbReference type="PANTHER" id="PTHR30469">
    <property type="entry name" value="MULTIDRUG RESISTANCE PROTEIN MDTA"/>
    <property type="match status" value="1"/>
</dbReference>
<dbReference type="RefSeq" id="WP_089480061.1">
    <property type="nucleotide sequence ID" value="NZ_MUGS01000027.1"/>
</dbReference>
<keyword evidence="3" id="KW-1185">Reference proteome</keyword>
<evidence type="ECO:0000313" key="3">
    <source>
        <dbReference type="Proteomes" id="UP000214684"/>
    </source>
</evidence>
<organism evidence="2 3">
    <name type="scientific">Flavobacterium araucananum</name>
    <dbReference type="NCBI Taxonomy" id="946678"/>
    <lineage>
        <taxon>Bacteria</taxon>
        <taxon>Pseudomonadati</taxon>
        <taxon>Bacteroidota</taxon>
        <taxon>Flavobacteriia</taxon>
        <taxon>Flavobacteriales</taxon>
        <taxon>Flavobacteriaceae</taxon>
        <taxon>Flavobacterium</taxon>
    </lineage>
</organism>
<proteinExistence type="inferred from homology"/>
<dbReference type="NCBIfam" id="TIGR01730">
    <property type="entry name" value="RND_mfp"/>
    <property type="match status" value="1"/>
</dbReference>
<dbReference type="EMBL" id="MUGS01000027">
    <property type="protein sequence ID" value="OXG05055.1"/>
    <property type="molecule type" value="Genomic_DNA"/>
</dbReference>
<evidence type="ECO:0000256" key="1">
    <source>
        <dbReference type="ARBA" id="ARBA00009477"/>
    </source>
</evidence>
<dbReference type="InterPro" id="IPR006143">
    <property type="entry name" value="RND_pump_MFP"/>
</dbReference>
<dbReference type="SUPFAM" id="SSF111369">
    <property type="entry name" value="HlyD-like secretion proteins"/>
    <property type="match status" value="1"/>
</dbReference>
<dbReference type="AlphaFoldDB" id="A0A227P7P5"/>
<dbReference type="PANTHER" id="PTHR30469:SF15">
    <property type="entry name" value="HLYD FAMILY OF SECRETION PROTEINS"/>
    <property type="match status" value="1"/>
</dbReference>
<dbReference type="GO" id="GO:0015562">
    <property type="term" value="F:efflux transmembrane transporter activity"/>
    <property type="evidence" value="ECO:0007669"/>
    <property type="project" value="TreeGrafter"/>
</dbReference>
<reference evidence="2 3" key="1">
    <citation type="submission" date="2016-11" db="EMBL/GenBank/DDBJ databases">
        <title>Whole genomes of Flavobacteriaceae.</title>
        <authorList>
            <person name="Stine C."/>
            <person name="Li C."/>
            <person name="Tadesse D."/>
        </authorList>
    </citation>
    <scope>NUCLEOTIDE SEQUENCE [LARGE SCALE GENOMIC DNA]</scope>
    <source>
        <strain evidence="2 3">DSM 24704</strain>
    </source>
</reference>
<dbReference type="GO" id="GO:1990281">
    <property type="term" value="C:efflux pump complex"/>
    <property type="evidence" value="ECO:0007669"/>
    <property type="project" value="TreeGrafter"/>
</dbReference>
<dbReference type="Gene3D" id="2.40.30.170">
    <property type="match status" value="1"/>
</dbReference>
<protein>
    <submittedName>
        <fullName evidence="2">Uncharacterized protein</fullName>
    </submittedName>
</protein>
<comment type="similarity">
    <text evidence="1">Belongs to the membrane fusion protein (MFP) (TC 8.A.1) family.</text>
</comment>
<dbReference type="Gene3D" id="2.40.420.20">
    <property type="match status" value="1"/>
</dbReference>
<dbReference type="Proteomes" id="UP000214684">
    <property type="component" value="Unassembled WGS sequence"/>
</dbReference>
<dbReference type="PROSITE" id="PS51257">
    <property type="entry name" value="PROKAR_LIPOPROTEIN"/>
    <property type="match status" value="1"/>
</dbReference>
<comment type="caution">
    <text evidence="2">The sequence shown here is derived from an EMBL/GenBank/DDBJ whole genome shotgun (WGS) entry which is preliminary data.</text>
</comment>
<dbReference type="OrthoDB" id="9798190at2"/>